<evidence type="ECO:0000313" key="2">
    <source>
        <dbReference type="EMBL" id="KAL0106282.1"/>
    </source>
</evidence>
<evidence type="ECO:0000313" key="3">
    <source>
        <dbReference type="Proteomes" id="UP001430953"/>
    </source>
</evidence>
<name>A0AAW2EWK5_9HYME</name>
<keyword evidence="3" id="KW-1185">Reference proteome</keyword>
<sequence length="120" mass="13826">MSRHPCVVACFSCRIQGFGTDSTTTAYYLRSRRARGSSSNENVEASVRHPHLARVFSVAAETLNVFRVIDLKNLRKTVRDLKNLRKTVRGLKNLRKTVQDLKNLRKTVRDLKNLRKTVRD</sequence>
<evidence type="ECO:0000256" key="1">
    <source>
        <dbReference type="SAM" id="Coils"/>
    </source>
</evidence>
<protein>
    <submittedName>
        <fullName evidence="2">Uncharacterized protein</fullName>
    </submittedName>
</protein>
<dbReference type="EMBL" id="JADYXP020000018">
    <property type="protein sequence ID" value="KAL0106282.1"/>
    <property type="molecule type" value="Genomic_DNA"/>
</dbReference>
<gene>
    <name evidence="2" type="ORF">PUN28_016181</name>
</gene>
<feature type="coiled-coil region" evidence="1">
    <location>
        <begin position="74"/>
        <end position="114"/>
    </location>
</feature>
<organism evidence="2 3">
    <name type="scientific">Cardiocondyla obscurior</name>
    <dbReference type="NCBI Taxonomy" id="286306"/>
    <lineage>
        <taxon>Eukaryota</taxon>
        <taxon>Metazoa</taxon>
        <taxon>Ecdysozoa</taxon>
        <taxon>Arthropoda</taxon>
        <taxon>Hexapoda</taxon>
        <taxon>Insecta</taxon>
        <taxon>Pterygota</taxon>
        <taxon>Neoptera</taxon>
        <taxon>Endopterygota</taxon>
        <taxon>Hymenoptera</taxon>
        <taxon>Apocrita</taxon>
        <taxon>Aculeata</taxon>
        <taxon>Formicoidea</taxon>
        <taxon>Formicidae</taxon>
        <taxon>Myrmicinae</taxon>
        <taxon>Cardiocondyla</taxon>
    </lineage>
</organism>
<proteinExistence type="predicted"/>
<keyword evidence="1" id="KW-0175">Coiled coil</keyword>
<comment type="caution">
    <text evidence="2">The sequence shown here is derived from an EMBL/GenBank/DDBJ whole genome shotgun (WGS) entry which is preliminary data.</text>
</comment>
<accession>A0AAW2EWK5</accession>
<reference evidence="2 3" key="1">
    <citation type="submission" date="2023-03" db="EMBL/GenBank/DDBJ databases">
        <title>High recombination rates correlate with genetic variation in Cardiocondyla obscurior ants.</title>
        <authorList>
            <person name="Errbii M."/>
        </authorList>
    </citation>
    <scope>NUCLEOTIDE SEQUENCE [LARGE SCALE GENOMIC DNA]</scope>
    <source>
        <strain evidence="2">Alpha-2009</strain>
        <tissue evidence="2">Whole body</tissue>
    </source>
</reference>
<dbReference type="Proteomes" id="UP001430953">
    <property type="component" value="Unassembled WGS sequence"/>
</dbReference>
<dbReference type="AlphaFoldDB" id="A0AAW2EWK5"/>